<reference evidence="6" key="1">
    <citation type="submission" date="2017-05" db="EMBL/GenBank/DDBJ databases">
        <title>Complete and WGS of Bordetella genogroups.</title>
        <authorList>
            <person name="Spilker T."/>
            <person name="Lipuma J."/>
        </authorList>
    </citation>
    <scope>NUCLEOTIDE SEQUENCE [LARGE SCALE GENOMIC DNA]</scope>
    <source>
        <strain evidence="6">AU6712</strain>
    </source>
</reference>
<dbReference type="PROSITE" id="PS50043">
    <property type="entry name" value="HTH_LUXR_2"/>
    <property type="match status" value="1"/>
</dbReference>
<evidence type="ECO:0000313" key="6">
    <source>
        <dbReference type="Proteomes" id="UP000216429"/>
    </source>
</evidence>
<proteinExistence type="predicted"/>
<dbReference type="AlphaFoldDB" id="A0A261VWL1"/>
<name>A0A261VWL1_9BORD</name>
<evidence type="ECO:0000256" key="3">
    <source>
        <dbReference type="ARBA" id="ARBA00023163"/>
    </source>
</evidence>
<dbReference type="RefSeq" id="WP_094811072.1">
    <property type="nucleotide sequence ID" value="NZ_NEVU01000001.1"/>
</dbReference>
<dbReference type="PROSITE" id="PS00622">
    <property type="entry name" value="HTH_LUXR_1"/>
    <property type="match status" value="1"/>
</dbReference>
<dbReference type="OrthoDB" id="9154877at2"/>
<dbReference type="PANTHER" id="PTHR44688">
    <property type="entry name" value="DNA-BINDING TRANSCRIPTIONAL ACTIVATOR DEVR_DOSR"/>
    <property type="match status" value="1"/>
</dbReference>
<keyword evidence="2" id="KW-0238">DNA-binding</keyword>
<evidence type="ECO:0000313" key="5">
    <source>
        <dbReference type="EMBL" id="OZI77990.1"/>
    </source>
</evidence>
<protein>
    <recommendedName>
        <fullName evidence="4">HTH luxR-type domain-containing protein</fullName>
    </recommendedName>
</protein>
<dbReference type="SUPFAM" id="SSF46894">
    <property type="entry name" value="C-terminal effector domain of the bipartite response regulators"/>
    <property type="match status" value="1"/>
</dbReference>
<dbReference type="PRINTS" id="PR00038">
    <property type="entry name" value="HTHLUXR"/>
</dbReference>
<dbReference type="EMBL" id="NEVU01000001">
    <property type="protein sequence ID" value="OZI77990.1"/>
    <property type="molecule type" value="Genomic_DNA"/>
</dbReference>
<dbReference type="Gene3D" id="1.10.10.10">
    <property type="entry name" value="Winged helix-like DNA-binding domain superfamily/Winged helix DNA-binding domain"/>
    <property type="match status" value="1"/>
</dbReference>
<comment type="caution">
    <text evidence="5">The sequence shown here is derived from an EMBL/GenBank/DDBJ whole genome shotgun (WGS) entry which is preliminary data.</text>
</comment>
<dbReference type="GO" id="GO:0003677">
    <property type="term" value="F:DNA binding"/>
    <property type="evidence" value="ECO:0007669"/>
    <property type="project" value="UniProtKB-KW"/>
</dbReference>
<evidence type="ECO:0000259" key="4">
    <source>
        <dbReference type="PROSITE" id="PS50043"/>
    </source>
</evidence>
<dbReference type="CDD" id="cd06170">
    <property type="entry name" value="LuxR_C_like"/>
    <property type="match status" value="1"/>
</dbReference>
<dbReference type="InterPro" id="IPR000792">
    <property type="entry name" value="Tscrpt_reg_LuxR_C"/>
</dbReference>
<gene>
    <name evidence="5" type="ORF">CAL22_02460</name>
</gene>
<evidence type="ECO:0000256" key="2">
    <source>
        <dbReference type="ARBA" id="ARBA00023125"/>
    </source>
</evidence>
<accession>A0A261VWL1</accession>
<dbReference type="Proteomes" id="UP000216429">
    <property type="component" value="Unassembled WGS sequence"/>
</dbReference>
<dbReference type="Pfam" id="PF00196">
    <property type="entry name" value="GerE"/>
    <property type="match status" value="1"/>
</dbReference>
<dbReference type="SMART" id="SM00421">
    <property type="entry name" value="HTH_LUXR"/>
    <property type="match status" value="1"/>
</dbReference>
<keyword evidence="1" id="KW-0805">Transcription regulation</keyword>
<sequence>MRVDSFSDVASVAALTPREREVLAYLARGQANKVIAIELGISMRTVEAHRARIFRKLGVRNVLELICRLCPYRPALAEPAPACFRLGLIGRSAEPAACPVRTPDQDPAGGSGCS</sequence>
<dbReference type="GO" id="GO:0006355">
    <property type="term" value="P:regulation of DNA-templated transcription"/>
    <property type="evidence" value="ECO:0007669"/>
    <property type="project" value="InterPro"/>
</dbReference>
<keyword evidence="3" id="KW-0804">Transcription</keyword>
<feature type="domain" description="HTH luxR-type" evidence="4">
    <location>
        <begin position="8"/>
        <end position="73"/>
    </location>
</feature>
<dbReference type="PANTHER" id="PTHR44688:SF16">
    <property type="entry name" value="DNA-BINDING TRANSCRIPTIONAL ACTIVATOR DEVR_DOSR"/>
    <property type="match status" value="1"/>
</dbReference>
<evidence type="ECO:0000256" key="1">
    <source>
        <dbReference type="ARBA" id="ARBA00023015"/>
    </source>
</evidence>
<keyword evidence="6" id="KW-1185">Reference proteome</keyword>
<organism evidence="5 6">
    <name type="scientific">Bordetella genomosp. 12</name>
    <dbReference type="NCBI Taxonomy" id="463035"/>
    <lineage>
        <taxon>Bacteria</taxon>
        <taxon>Pseudomonadati</taxon>
        <taxon>Pseudomonadota</taxon>
        <taxon>Betaproteobacteria</taxon>
        <taxon>Burkholderiales</taxon>
        <taxon>Alcaligenaceae</taxon>
        <taxon>Bordetella</taxon>
    </lineage>
</organism>
<dbReference type="InterPro" id="IPR036388">
    <property type="entry name" value="WH-like_DNA-bd_sf"/>
</dbReference>
<dbReference type="InterPro" id="IPR016032">
    <property type="entry name" value="Sig_transdc_resp-reg_C-effctor"/>
</dbReference>